<name>A0A944HI70_PSEFL</name>
<reference evidence="1" key="1">
    <citation type="submission" date="2021-03" db="EMBL/GenBank/DDBJ databases">
        <title>Genomic analysis provides insights into the functional capacity of soil bacteria communities inhabiting an altitudinal gradient in the Atacama Desert.</title>
        <authorList>
            <person name="Gonzalez M."/>
            <person name="Maldonado J."/>
            <person name="Maza F."/>
            <person name="Hodar C."/>
            <person name="Cortes M."/>
            <person name="Palma R."/>
            <person name="Andreani C."/>
            <person name="Gaete A."/>
            <person name="Vasquez-Dean J."/>
            <person name="Acuna V."/>
            <person name="Aguado M."/>
            <person name="Mandakovic D."/>
            <person name="Latorre M."/>
            <person name="Orellana A."/>
            <person name="Gutierrez R."/>
            <person name="Montecino M."/>
            <person name="Allende M."/>
            <person name="Maass A."/>
            <person name="Cambiazo V."/>
        </authorList>
    </citation>
    <scope>NUCLEOTIDE SEQUENCE</scope>
    <source>
        <strain evidence="1">ISL-25</strain>
    </source>
</reference>
<evidence type="ECO:0000313" key="1">
    <source>
        <dbReference type="EMBL" id="MBT2331614.1"/>
    </source>
</evidence>
<evidence type="ECO:0000313" key="2">
    <source>
        <dbReference type="Proteomes" id="UP000692896"/>
    </source>
</evidence>
<gene>
    <name evidence="1" type="ORF">J7E47_23135</name>
</gene>
<accession>A0A944HI70</accession>
<dbReference type="Proteomes" id="UP000692896">
    <property type="component" value="Unassembled WGS sequence"/>
</dbReference>
<dbReference type="AlphaFoldDB" id="A0A944HI70"/>
<protein>
    <submittedName>
        <fullName evidence="1">Uncharacterized protein</fullName>
    </submittedName>
</protein>
<comment type="caution">
    <text evidence="1">The sequence shown here is derived from an EMBL/GenBank/DDBJ whole genome shotgun (WGS) entry which is preliminary data.</text>
</comment>
<dbReference type="EMBL" id="JAGGOB010000056">
    <property type="protein sequence ID" value="MBT2331614.1"/>
    <property type="molecule type" value="Genomic_DNA"/>
</dbReference>
<sequence>MNTRILVLTGLSLLHLTGCGKESPPSVFTVTSNDELVVNTLPAIRDACPGLDKYAQSFENVRVGGHFRTAILFDVPESITIPATYQAGGHTCYIEIDSDGKTIYIEKLACKSICLDQLDTPDGQLKIGLAQENR</sequence>
<organism evidence="1 2">
    <name type="scientific">Pseudomonas fluorescens</name>
    <dbReference type="NCBI Taxonomy" id="294"/>
    <lineage>
        <taxon>Bacteria</taxon>
        <taxon>Pseudomonadati</taxon>
        <taxon>Pseudomonadota</taxon>
        <taxon>Gammaproteobacteria</taxon>
        <taxon>Pseudomonadales</taxon>
        <taxon>Pseudomonadaceae</taxon>
        <taxon>Pseudomonas</taxon>
    </lineage>
</organism>
<dbReference type="RefSeq" id="WP_214912911.1">
    <property type="nucleotide sequence ID" value="NZ_JAGGNX010000004.1"/>
</dbReference>
<proteinExistence type="predicted"/>